<evidence type="ECO:0000256" key="6">
    <source>
        <dbReference type="SAM" id="SignalP"/>
    </source>
</evidence>
<gene>
    <name evidence="8" type="ORF">SAMN05421771_1912</name>
</gene>
<proteinExistence type="inferred from homology"/>
<evidence type="ECO:0000313" key="8">
    <source>
        <dbReference type="EMBL" id="SFS11127.1"/>
    </source>
</evidence>
<dbReference type="CDD" id="cd00340">
    <property type="entry name" value="GSH_Peroxidase"/>
    <property type="match status" value="1"/>
</dbReference>
<feature type="chain" id="PRO_5011436585" description="Glutathione peroxidase" evidence="6">
    <location>
        <begin position="27"/>
        <end position="270"/>
    </location>
</feature>
<dbReference type="GO" id="GO:0034599">
    <property type="term" value="P:cellular response to oxidative stress"/>
    <property type="evidence" value="ECO:0007669"/>
    <property type="project" value="TreeGrafter"/>
</dbReference>
<keyword evidence="9" id="KW-1185">Reference proteome</keyword>
<evidence type="ECO:0000256" key="5">
    <source>
        <dbReference type="SAM" id="MobiDB-lite"/>
    </source>
</evidence>
<dbReference type="SUPFAM" id="SSF52833">
    <property type="entry name" value="Thioredoxin-like"/>
    <property type="match status" value="1"/>
</dbReference>
<protein>
    <recommendedName>
        <fullName evidence="4">Glutathione peroxidase</fullName>
    </recommendedName>
</protein>
<accession>A0A1I6M605</accession>
<feature type="compositionally biased region" description="Basic and acidic residues" evidence="5">
    <location>
        <begin position="77"/>
        <end position="87"/>
    </location>
</feature>
<dbReference type="Pfam" id="PF00255">
    <property type="entry name" value="GSHPx"/>
    <property type="match status" value="1"/>
</dbReference>
<evidence type="ECO:0000259" key="7">
    <source>
        <dbReference type="PROSITE" id="PS51352"/>
    </source>
</evidence>
<dbReference type="PANTHER" id="PTHR11592:SF78">
    <property type="entry name" value="GLUTATHIONE PEROXIDASE"/>
    <property type="match status" value="1"/>
</dbReference>
<keyword evidence="6" id="KW-0732">Signal</keyword>
<dbReference type="Gene3D" id="3.40.30.10">
    <property type="entry name" value="Glutaredoxin"/>
    <property type="match status" value="1"/>
</dbReference>
<feature type="compositionally biased region" description="Basic and acidic residues" evidence="5">
    <location>
        <begin position="56"/>
        <end position="67"/>
    </location>
</feature>
<dbReference type="PROSITE" id="PS51355">
    <property type="entry name" value="GLUTATHIONE_PEROXID_3"/>
    <property type="match status" value="1"/>
</dbReference>
<dbReference type="STRING" id="474950.SAMN05421771_1912"/>
<dbReference type="InterPro" id="IPR036249">
    <property type="entry name" value="Thioredoxin-like_sf"/>
</dbReference>
<evidence type="ECO:0000256" key="4">
    <source>
        <dbReference type="RuleBase" id="RU000499"/>
    </source>
</evidence>
<keyword evidence="3 4" id="KW-0560">Oxidoreductase</keyword>
<dbReference type="AlphaFoldDB" id="A0A1I6M605"/>
<dbReference type="PRINTS" id="PR01011">
    <property type="entry name" value="GLUTPROXDASE"/>
</dbReference>
<name>A0A1I6M605_9BACT</name>
<comment type="similarity">
    <text evidence="1 4">Belongs to the glutathione peroxidase family.</text>
</comment>
<dbReference type="GO" id="GO:0004601">
    <property type="term" value="F:peroxidase activity"/>
    <property type="evidence" value="ECO:0007669"/>
    <property type="project" value="UniProtKB-KW"/>
</dbReference>
<dbReference type="Proteomes" id="UP000199024">
    <property type="component" value="Unassembled WGS sequence"/>
</dbReference>
<dbReference type="EMBL" id="FOZL01000001">
    <property type="protein sequence ID" value="SFS11127.1"/>
    <property type="molecule type" value="Genomic_DNA"/>
</dbReference>
<dbReference type="InterPro" id="IPR000889">
    <property type="entry name" value="Glutathione_peroxidase"/>
</dbReference>
<evidence type="ECO:0000313" key="9">
    <source>
        <dbReference type="Proteomes" id="UP000199024"/>
    </source>
</evidence>
<feature type="compositionally biased region" description="Gly residues" evidence="5">
    <location>
        <begin position="251"/>
        <end position="270"/>
    </location>
</feature>
<feature type="region of interest" description="Disordered" evidence="5">
    <location>
        <begin position="246"/>
        <end position="270"/>
    </location>
</feature>
<evidence type="ECO:0000256" key="2">
    <source>
        <dbReference type="ARBA" id="ARBA00022559"/>
    </source>
</evidence>
<feature type="signal peptide" evidence="6">
    <location>
        <begin position="1"/>
        <end position="26"/>
    </location>
</feature>
<organism evidence="8 9">
    <name type="scientific">Granulicella pectinivorans</name>
    <dbReference type="NCBI Taxonomy" id="474950"/>
    <lineage>
        <taxon>Bacteria</taxon>
        <taxon>Pseudomonadati</taxon>
        <taxon>Acidobacteriota</taxon>
        <taxon>Terriglobia</taxon>
        <taxon>Terriglobales</taxon>
        <taxon>Acidobacteriaceae</taxon>
        <taxon>Granulicella</taxon>
    </lineage>
</organism>
<reference evidence="8 9" key="1">
    <citation type="submission" date="2016-10" db="EMBL/GenBank/DDBJ databases">
        <authorList>
            <person name="de Groot N.N."/>
        </authorList>
    </citation>
    <scope>NUCLEOTIDE SEQUENCE [LARGE SCALE GENOMIC DNA]</scope>
    <source>
        <strain evidence="8 9">DSM 21001</strain>
    </source>
</reference>
<sequence length="270" mass="28139">MFSRYTHRTLRTLCLIGLTAGSSAWAQEQPARTTPEKSAPVSDVKTPGQAKPAAGEAKEDAPAGGERRRSRGGEAPGKAEKPEKTAYDYELPGSDGRGVPLSSFKGKTLLIVNLGRNSSYNSQLPALQKLSETYKDKGVVVIGVPSNEFGAAEPGTEAEIQKAYTSEAKVTFPVMAKSTLTGEAELPFYLFLTTGKGAPEGGPVHWNYTKFIVDKNGKVVARLSQDAAPDGTELLSILDQILDGTYKPKKAGGGGEGGGPGGGGGDGPPS</sequence>
<feature type="region of interest" description="Disordered" evidence="5">
    <location>
        <begin position="24"/>
        <end position="92"/>
    </location>
</feature>
<dbReference type="PANTHER" id="PTHR11592">
    <property type="entry name" value="GLUTATHIONE PEROXIDASE"/>
    <property type="match status" value="1"/>
</dbReference>
<feature type="domain" description="Thioredoxin" evidence="7">
    <location>
        <begin position="80"/>
        <end position="243"/>
    </location>
</feature>
<evidence type="ECO:0000256" key="1">
    <source>
        <dbReference type="ARBA" id="ARBA00006926"/>
    </source>
</evidence>
<evidence type="ECO:0000256" key="3">
    <source>
        <dbReference type="ARBA" id="ARBA00023002"/>
    </source>
</evidence>
<keyword evidence="2 4" id="KW-0575">Peroxidase</keyword>
<dbReference type="InterPro" id="IPR013766">
    <property type="entry name" value="Thioredoxin_domain"/>
</dbReference>
<dbReference type="PROSITE" id="PS51352">
    <property type="entry name" value="THIOREDOXIN_2"/>
    <property type="match status" value="1"/>
</dbReference>